<keyword evidence="5 8" id="KW-1133">Transmembrane helix</keyword>
<keyword evidence="6 8" id="KW-0472">Membrane</keyword>
<feature type="transmembrane region" description="Helical" evidence="8">
    <location>
        <begin position="85"/>
        <end position="103"/>
    </location>
</feature>
<evidence type="ECO:0000313" key="10">
    <source>
        <dbReference type="Proteomes" id="UP000774570"/>
    </source>
</evidence>
<keyword evidence="10" id="KW-1185">Reference proteome</keyword>
<dbReference type="RefSeq" id="WP_220165445.1">
    <property type="nucleotide sequence ID" value="NZ_JAIBOA010000005.1"/>
</dbReference>
<feature type="transmembrane region" description="Helical" evidence="8">
    <location>
        <begin position="31"/>
        <end position="50"/>
    </location>
</feature>
<evidence type="ECO:0000256" key="5">
    <source>
        <dbReference type="ARBA" id="ARBA00022989"/>
    </source>
</evidence>
<evidence type="ECO:0000256" key="8">
    <source>
        <dbReference type="SAM" id="Phobius"/>
    </source>
</evidence>
<evidence type="ECO:0000313" key="9">
    <source>
        <dbReference type="EMBL" id="MBW8482716.1"/>
    </source>
</evidence>
<accession>A0ABS7FQT2</accession>
<comment type="similarity">
    <text evidence="7">Belongs to the drug/metabolite transporter (DMT) superfamily. Small multidrug resistance (SMR) (TC 2.A.7.1) family.</text>
</comment>
<keyword evidence="3" id="KW-1003">Cell membrane</keyword>
<feature type="transmembrane region" description="Helical" evidence="8">
    <location>
        <begin position="57"/>
        <end position="79"/>
    </location>
</feature>
<gene>
    <name evidence="9" type="ORF">K1Y72_10085</name>
</gene>
<evidence type="ECO:0000256" key="7">
    <source>
        <dbReference type="RuleBase" id="RU003942"/>
    </source>
</evidence>
<dbReference type="Pfam" id="PF00893">
    <property type="entry name" value="Multi_Drug_Res"/>
    <property type="match status" value="1"/>
</dbReference>
<organism evidence="9 10">
    <name type="scientific">Actinomadura parmotrematis</name>
    <dbReference type="NCBI Taxonomy" id="2864039"/>
    <lineage>
        <taxon>Bacteria</taxon>
        <taxon>Bacillati</taxon>
        <taxon>Actinomycetota</taxon>
        <taxon>Actinomycetes</taxon>
        <taxon>Streptosporangiales</taxon>
        <taxon>Thermomonosporaceae</taxon>
        <taxon>Actinomadura</taxon>
    </lineage>
</organism>
<evidence type="ECO:0000256" key="1">
    <source>
        <dbReference type="ARBA" id="ARBA00004651"/>
    </source>
</evidence>
<reference evidence="9 10" key="1">
    <citation type="submission" date="2021-07" db="EMBL/GenBank/DDBJ databases">
        <title>Actinomadura sp. PM05-2 isolated from lichen.</title>
        <authorList>
            <person name="Somphong A."/>
            <person name="Phongsopitanun W."/>
            <person name="Tanasupawat S."/>
            <person name="Peongsungnone V."/>
        </authorList>
    </citation>
    <scope>NUCLEOTIDE SEQUENCE [LARGE SCALE GENOMIC DNA]</scope>
    <source>
        <strain evidence="9 10">PM05-2</strain>
    </source>
</reference>
<comment type="subcellular location">
    <subcellularLocation>
        <location evidence="1 7">Cell membrane</location>
        <topology evidence="1 7">Multi-pass membrane protein</topology>
    </subcellularLocation>
</comment>
<dbReference type="PANTHER" id="PTHR30561:SF1">
    <property type="entry name" value="MULTIDRUG TRANSPORTER EMRE"/>
    <property type="match status" value="1"/>
</dbReference>
<dbReference type="SUPFAM" id="SSF103481">
    <property type="entry name" value="Multidrug resistance efflux transporter EmrE"/>
    <property type="match status" value="1"/>
</dbReference>
<name>A0ABS7FQT2_9ACTN</name>
<comment type="caution">
    <text evidence="9">The sequence shown here is derived from an EMBL/GenBank/DDBJ whole genome shotgun (WGS) entry which is preliminary data.</text>
</comment>
<dbReference type="PANTHER" id="PTHR30561">
    <property type="entry name" value="SMR FAMILY PROTON-DEPENDENT DRUG EFFLUX TRANSPORTER SUGE"/>
    <property type="match status" value="1"/>
</dbReference>
<protein>
    <submittedName>
        <fullName evidence="9">Multidrug efflux SMR transporter</fullName>
    </submittedName>
</protein>
<proteinExistence type="inferred from homology"/>
<dbReference type="Proteomes" id="UP000774570">
    <property type="component" value="Unassembled WGS sequence"/>
</dbReference>
<dbReference type="EMBL" id="JAIBOA010000005">
    <property type="protein sequence ID" value="MBW8482716.1"/>
    <property type="molecule type" value="Genomic_DNA"/>
</dbReference>
<evidence type="ECO:0000256" key="2">
    <source>
        <dbReference type="ARBA" id="ARBA00022448"/>
    </source>
</evidence>
<keyword evidence="4 7" id="KW-0812">Transmembrane</keyword>
<sequence length="104" mass="11016">MSWLWLLAAIASEITGTLGLRASEGLRRRRWLAPVAAGYLAAFAFLSLALRAGMSVAVAYGVWTAVGIAAVALLARVIWRDPLTRRMLLGIAVIAAGVLLVELG</sequence>
<dbReference type="InterPro" id="IPR045324">
    <property type="entry name" value="Small_multidrug_res"/>
</dbReference>
<dbReference type="Gene3D" id="1.10.3730.20">
    <property type="match status" value="1"/>
</dbReference>
<evidence type="ECO:0000256" key="6">
    <source>
        <dbReference type="ARBA" id="ARBA00023136"/>
    </source>
</evidence>
<evidence type="ECO:0000256" key="4">
    <source>
        <dbReference type="ARBA" id="ARBA00022692"/>
    </source>
</evidence>
<dbReference type="InterPro" id="IPR037185">
    <property type="entry name" value="EmrE-like"/>
</dbReference>
<keyword evidence="2" id="KW-0813">Transport</keyword>
<evidence type="ECO:0000256" key="3">
    <source>
        <dbReference type="ARBA" id="ARBA00022475"/>
    </source>
</evidence>
<dbReference type="InterPro" id="IPR000390">
    <property type="entry name" value="Small_drug/metabolite_transptr"/>
</dbReference>